<feature type="transmembrane region" description="Helical" evidence="13">
    <location>
        <begin position="148"/>
        <end position="166"/>
    </location>
</feature>
<accession>A0A6B0QZG9</accession>
<dbReference type="Gene3D" id="1.10.287.820">
    <property type="entry name" value="Acid-sensing ion channel domain"/>
    <property type="match status" value="1"/>
</dbReference>
<feature type="region of interest" description="Disordered" evidence="12">
    <location>
        <begin position="1"/>
        <end position="31"/>
    </location>
</feature>
<proteinExistence type="inferred from homology"/>
<keyword evidence="9 11" id="KW-0739">Sodium transport</keyword>
<sequence length="447" mass="51485">MLQKDVQKKKRRRTCRGRKSDQKENSTRKRHLYPHKFHSNCILIQSDVKRGGNKEQEDFLPGHKMSMVIDGNWLDLKDSCLLKLEMEQFEKSNTQAKKGLLEKIKLYLSKKTLPPHTDRRKFDHDFAISTSFHGVHNIVRNPSRIRKVIWLLVVLGSISLLVWQVYSRLVNYFRWPTTTSMEVQYVEKIEFPAVTFCNLNRFQAGAAATFGIIFFLWNIVSKVLHLQEISTNSTGSKEAIDFLASERNFSITEFVKENGFYLNSSTLLECEFFGKPCGPETVHQEYPWGECNPHMKLQNFRTYSTSGCLQECKAWHIKKQCGCLPFLLPGNGIECDLQKFYNCVSPILDHIEIKGLCTVGTHNSSCPVPCEETEYPAFISYSTFPSQKALKYLSKKLNQSQQYIRENLVNIEINYSDLNYKITQQQKAVSVSELLAVLEPLPLEGAP</sequence>
<organism evidence="14 15">
    <name type="scientific">Bos mutus</name>
    <name type="common">wild yak</name>
    <dbReference type="NCBI Taxonomy" id="72004"/>
    <lineage>
        <taxon>Eukaryota</taxon>
        <taxon>Metazoa</taxon>
        <taxon>Chordata</taxon>
        <taxon>Craniata</taxon>
        <taxon>Vertebrata</taxon>
        <taxon>Euteleostomi</taxon>
        <taxon>Mammalia</taxon>
        <taxon>Eutheria</taxon>
        <taxon>Laurasiatheria</taxon>
        <taxon>Artiodactyla</taxon>
        <taxon>Ruminantia</taxon>
        <taxon>Pecora</taxon>
        <taxon>Bovidae</taxon>
        <taxon>Bovinae</taxon>
        <taxon>Bos</taxon>
    </lineage>
</organism>
<comment type="caution">
    <text evidence="14">The sequence shown here is derived from an EMBL/GenBank/DDBJ whole genome shotgun (WGS) entry which is preliminary data.</text>
</comment>
<comment type="similarity">
    <text evidence="11">Belongs to the amiloride-sensitive sodium channel (TC 1.A.6) family.</text>
</comment>
<dbReference type="InterPro" id="IPR001873">
    <property type="entry name" value="ENaC"/>
</dbReference>
<keyword evidence="10 11" id="KW-0407">Ion channel</keyword>
<reference evidence="14" key="1">
    <citation type="submission" date="2019-10" db="EMBL/GenBank/DDBJ databases">
        <title>The sequence and de novo assembly of the wild yak genome.</title>
        <authorList>
            <person name="Liu Y."/>
        </authorList>
    </citation>
    <scope>NUCLEOTIDE SEQUENCE [LARGE SCALE GENOMIC DNA]</scope>
    <source>
        <strain evidence="14">WY2019</strain>
    </source>
</reference>
<feature type="transmembrane region" description="Helical" evidence="13">
    <location>
        <begin position="202"/>
        <end position="220"/>
    </location>
</feature>
<feature type="compositionally biased region" description="Basic and acidic residues" evidence="12">
    <location>
        <begin position="18"/>
        <end position="27"/>
    </location>
</feature>
<evidence type="ECO:0000256" key="4">
    <source>
        <dbReference type="ARBA" id="ARBA00022692"/>
    </source>
</evidence>
<evidence type="ECO:0000256" key="13">
    <source>
        <dbReference type="SAM" id="Phobius"/>
    </source>
</evidence>
<evidence type="ECO:0000256" key="3">
    <source>
        <dbReference type="ARBA" id="ARBA00022461"/>
    </source>
</evidence>
<evidence type="ECO:0000256" key="6">
    <source>
        <dbReference type="ARBA" id="ARBA00023053"/>
    </source>
</evidence>
<evidence type="ECO:0000313" key="15">
    <source>
        <dbReference type="Proteomes" id="UP000322234"/>
    </source>
</evidence>
<evidence type="ECO:0000256" key="11">
    <source>
        <dbReference type="RuleBase" id="RU000679"/>
    </source>
</evidence>
<evidence type="ECO:0000256" key="5">
    <source>
        <dbReference type="ARBA" id="ARBA00022989"/>
    </source>
</evidence>
<keyword evidence="5 13" id="KW-1133">Transmembrane helix</keyword>
<name>A0A6B0QZG9_9CETA</name>
<evidence type="ECO:0000256" key="7">
    <source>
        <dbReference type="ARBA" id="ARBA00023065"/>
    </source>
</evidence>
<evidence type="ECO:0000313" key="14">
    <source>
        <dbReference type="EMBL" id="MXQ82157.1"/>
    </source>
</evidence>
<evidence type="ECO:0008006" key="16">
    <source>
        <dbReference type="Google" id="ProtNLM"/>
    </source>
</evidence>
<dbReference type="EMBL" id="VBQZ03000011">
    <property type="protein sequence ID" value="MXQ82157.1"/>
    <property type="molecule type" value="Genomic_DNA"/>
</dbReference>
<dbReference type="PANTHER" id="PTHR11690:SF286">
    <property type="entry name" value="ACID-SENSING ION CHANNEL 5"/>
    <property type="match status" value="1"/>
</dbReference>
<dbReference type="PANTHER" id="PTHR11690">
    <property type="entry name" value="AMILORIDE-SENSITIVE SODIUM CHANNEL-RELATED"/>
    <property type="match status" value="1"/>
</dbReference>
<keyword evidence="15" id="KW-1185">Reference proteome</keyword>
<dbReference type="Pfam" id="PF00858">
    <property type="entry name" value="ASC"/>
    <property type="match status" value="2"/>
</dbReference>
<evidence type="ECO:0000256" key="10">
    <source>
        <dbReference type="ARBA" id="ARBA00023303"/>
    </source>
</evidence>
<evidence type="ECO:0000256" key="8">
    <source>
        <dbReference type="ARBA" id="ARBA00023136"/>
    </source>
</evidence>
<keyword evidence="7 11" id="KW-0406">Ion transport</keyword>
<keyword evidence="4 11" id="KW-0812">Transmembrane</keyword>
<dbReference type="GO" id="GO:0015280">
    <property type="term" value="F:ligand-gated sodium channel activity"/>
    <property type="evidence" value="ECO:0007669"/>
    <property type="project" value="TreeGrafter"/>
</dbReference>
<feature type="compositionally biased region" description="Basic residues" evidence="12">
    <location>
        <begin position="7"/>
        <end position="17"/>
    </location>
</feature>
<keyword evidence="2 11" id="KW-0813">Transport</keyword>
<evidence type="ECO:0000256" key="2">
    <source>
        <dbReference type="ARBA" id="ARBA00022448"/>
    </source>
</evidence>
<evidence type="ECO:0000256" key="1">
    <source>
        <dbReference type="ARBA" id="ARBA00004141"/>
    </source>
</evidence>
<comment type="subcellular location">
    <subcellularLocation>
        <location evidence="1">Membrane</location>
        <topology evidence="1">Multi-pass membrane protein</topology>
    </subcellularLocation>
</comment>
<dbReference type="PRINTS" id="PR01078">
    <property type="entry name" value="AMINACHANNEL"/>
</dbReference>
<keyword evidence="8 13" id="KW-0472">Membrane</keyword>
<keyword evidence="3 11" id="KW-0894">Sodium channel</keyword>
<gene>
    <name evidence="14" type="ORF">E5288_WYG007959</name>
</gene>
<dbReference type="AlphaFoldDB" id="A0A6B0QZG9"/>
<keyword evidence="6" id="KW-0915">Sodium</keyword>
<protein>
    <recommendedName>
        <fullName evidence="16">Amiloride-sensitive cation channel 5</fullName>
    </recommendedName>
</protein>
<evidence type="ECO:0000256" key="9">
    <source>
        <dbReference type="ARBA" id="ARBA00023201"/>
    </source>
</evidence>
<evidence type="ECO:0000256" key="12">
    <source>
        <dbReference type="SAM" id="MobiDB-lite"/>
    </source>
</evidence>
<dbReference type="GO" id="GO:0005886">
    <property type="term" value="C:plasma membrane"/>
    <property type="evidence" value="ECO:0007669"/>
    <property type="project" value="TreeGrafter"/>
</dbReference>
<dbReference type="Proteomes" id="UP000322234">
    <property type="component" value="Unassembled WGS sequence"/>
</dbReference>